<dbReference type="Proteomes" id="UP000599074">
    <property type="component" value="Unassembled WGS sequence"/>
</dbReference>
<dbReference type="CDD" id="cd15482">
    <property type="entry name" value="Sialidase_non-viral"/>
    <property type="match status" value="1"/>
</dbReference>
<gene>
    <name evidence="3" type="ORF">Pme01_25010</name>
</gene>
<organism evidence="3 4">
    <name type="scientific">Planosporangium mesophilum</name>
    <dbReference type="NCBI Taxonomy" id="689768"/>
    <lineage>
        <taxon>Bacteria</taxon>
        <taxon>Bacillati</taxon>
        <taxon>Actinomycetota</taxon>
        <taxon>Actinomycetes</taxon>
        <taxon>Micromonosporales</taxon>
        <taxon>Micromonosporaceae</taxon>
        <taxon>Planosporangium</taxon>
    </lineage>
</organism>
<evidence type="ECO:0000256" key="1">
    <source>
        <dbReference type="SAM" id="MobiDB-lite"/>
    </source>
</evidence>
<dbReference type="AlphaFoldDB" id="A0A8J3TDN4"/>
<feature type="region of interest" description="Disordered" evidence="1">
    <location>
        <begin position="172"/>
        <end position="194"/>
    </location>
</feature>
<dbReference type="EMBL" id="BOON01000022">
    <property type="protein sequence ID" value="GII22904.1"/>
    <property type="molecule type" value="Genomic_DNA"/>
</dbReference>
<dbReference type="RefSeq" id="WP_168115552.1">
    <property type="nucleotide sequence ID" value="NZ_BOON01000022.1"/>
</dbReference>
<name>A0A8J3TDN4_9ACTN</name>
<keyword evidence="4" id="KW-1185">Reference proteome</keyword>
<dbReference type="SUPFAM" id="SSF50939">
    <property type="entry name" value="Sialidases"/>
    <property type="match status" value="1"/>
</dbReference>
<dbReference type="InterPro" id="IPR036278">
    <property type="entry name" value="Sialidase_sf"/>
</dbReference>
<protein>
    <recommendedName>
        <fullName evidence="5">Exo-alpha-sialidase</fullName>
    </recommendedName>
</protein>
<dbReference type="Gene3D" id="2.120.10.10">
    <property type="match status" value="1"/>
</dbReference>
<evidence type="ECO:0000256" key="2">
    <source>
        <dbReference type="SAM" id="SignalP"/>
    </source>
</evidence>
<feature type="chain" id="PRO_5035291507" description="Exo-alpha-sialidase" evidence="2">
    <location>
        <begin position="34"/>
        <end position="592"/>
    </location>
</feature>
<evidence type="ECO:0000313" key="3">
    <source>
        <dbReference type="EMBL" id="GII22904.1"/>
    </source>
</evidence>
<sequence length="592" mass="60919">MKRARMAGRAPRSVVAVATMLVVVALGTTPADAATPTSGTVSTASPDLTWNGGPFAVPNATATTGTLACNAATVCDDYTLDVDVPAGYDADHDLKITVGWPKSAADFDVYLLDSAGAEVAQAASNADPEILVVPPVAGTYTVRVVPFNPLGDGYTAKAELVAKPAAPAPGPTGATSFTNYPAPDSLPQAHNAGEPSIGVNWKTGKVMYQAYTDTYRVSFDDTAKATWENKSAGLPKCTAVRSLDPILFTDHDTGRTFESQLAGKASLTCFTDDDGETWTPSQGGGLNSGVDHQTIGGGRYSANGVGGTPLYPNAVYYCSQDIADALCSTSRDGGLTFGPAVPMYTLLDCGGLHGHVKVAPDGTVYVPNKGCGANQAVAVSSDNGTTWQVRKVPTSAPADSDPAVGIGADGTVYFGYQNADGHPRVAISHDKGATWENDQDVGAALGIRNTVFPAMVAGDGDRAAFAFIGTPTGGNYQDTANFTGEWHLYVAATYDAGKTWSLTDATPNDPVQKGSICTGGTTCGNDRNLLDFMDVQIDKQGRILVGYADGCTAACATGGAQNFDSLATIARQSGGKTLFAANDAASPATSPR</sequence>
<keyword evidence="2" id="KW-0732">Signal</keyword>
<evidence type="ECO:0000313" key="4">
    <source>
        <dbReference type="Proteomes" id="UP000599074"/>
    </source>
</evidence>
<comment type="caution">
    <text evidence="3">The sequence shown here is derived from an EMBL/GenBank/DDBJ whole genome shotgun (WGS) entry which is preliminary data.</text>
</comment>
<dbReference type="Gene3D" id="2.60.120.380">
    <property type="match status" value="1"/>
</dbReference>
<feature type="signal peptide" evidence="2">
    <location>
        <begin position="1"/>
        <end position="33"/>
    </location>
</feature>
<proteinExistence type="predicted"/>
<reference evidence="3" key="1">
    <citation type="submission" date="2021-01" db="EMBL/GenBank/DDBJ databases">
        <title>Whole genome shotgun sequence of Planosporangium mesophilum NBRC 109066.</title>
        <authorList>
            <person name="Komaki H."/>
            <person name="Tamura T."/>
        </authorList>
    </citation>
    <scope>NUCLEOTIDE SEQUENCE</scope>
    <source>
        <strain evidence="3">NBRC 109066</strain>
    </source>
</reference>
<evidence type="ECO:0008006" key="5">
    <source>
        <dbReference type="Google" id="ProtNLM"/>
    </source>
</evidence>
<accession>A0A8J3TDN4</accession>